<evidence type="ECO:0000256" key="1">
    <source>
        <dbReference type="SAM" id="SignalP"/>
    </source>
</evidence>
<feature type="signal peptide" evidence="1">
    <location>
        <begin position="1"/>
        <end position="22"/>
    </location>
</feature>
<dbReference type="PANTHER" id="PTHR34998:SF9">
    <property type="entry name" value="OS04G0357400 PROTEIN"/>
    <property type="match status" value="1"/>
</dbReference>
<accession>J3LX03</accession>
<reference evidence="2" key="1">
    <citation type="journal article" date="2013" name="Nat. Commun.">
        <title>Whole-genome sequencing of Oryza brachyantha reveals mechanisms underlying Oryza genome evolution.</title>
        <authorList>
            <person name="Chen J."/>
            <person name="Huang Q."/>
            <person name="Gao D."/>
            <person name="Wang J."/>
            <person name="Lang Y."/>
            <person name="Liu T."/>
            <person name="Li B."/>
            <person name="Bai Z."/>
            <person name="Luis Goicoechea J."/>
            <person name="Liang C."/>
            <person name="Chen C."/>
            <person name="Zhang W."/>
            <person name="Sun S."/>
            <person name="Liao Y."/>
            <person name="Zhang X."/>
            <person name="Yang L."/>
            <person name="Song C."/>
            <person name="Wang M."/>
            <person name="Shi J."/>
            <person name="Liu G."/>
            <person name="Liu J."/>
            <person name="Zhou H."/>
            <person name="Zhou W."/>
            <person name="Yu Q."/>
            <person name="An N."/>
            <person name="Chen Y."/>
            <person name="Cai Q."/>
            <person name="Wang B."/>
            <person name="Liu B."/>
            <person name="Min J."/>
            <person name="Huang Y."/>
            <person name="Wu H."/>
            <person name="Li Z."/>
            <person name="Zhang Y."/>
            <person name="Yin Y."/>
            <person name="Song W."/>
            <person name="Jiang J."/>
            <person name="Jackson S.A."/>
            <person name="Wing R.A."/>
            <person name="Wang J."/>
            <person name="Chen M."/>
        </authorList>
    </citation>
    <scope>NUCLEOTIDE SEQUENCE [LARGE SCALE GENOMIC DNA]</scope>
    <source>
        <strain evidence="2">cv. IRGC 101232</strain>
    </source>
</reference>
<feature type="chain" id="PRO_5003772834" evidence="1">
    <location>
        <begin position="23"/>
        <end position="126"/>
    </location>
</feature>
<dbReference type="HOGENOM" id="CLU_137621_0_0_1"/>
<dbReference type="OMA" id="CKSVYRC"/>
<organism evidence="2">
    <name type="scientific">Oryza brachyantha</name>
    <name type="common">malo sina</name>
    <dbReference type="NCBI Taxonomy" id="4533"/>
    <lineage>
        <taxon>Eukaryota</taxon>
        <taxon>Viridiplantae</taxon>
        <taxon>Streptophyta</taxon>
        <taxon>Embryophyta</taxon>
        <taxon>Tracheophyta</taxon>
        <taxon>Spermatophyta</taxon>
        <taxon>Magnoliopsida</taxon>
        <taxon>Liliopsida</taxon>
        <taxon>Poales</taxon>
        <taxon>Poaceae</taxon>
        <taxon>BOP clade</taxon>
        <taxon>Oryzoideae</taxon>
        <taxon>Oryzeae</taxon>
        <taxon>Oryzinae</taxon>
        <taxon>Oryza</taxon>
    </lineage>
</organism>
<protein>
    <submittedName>
        <fullName evidence="2">Uncharacterized protein</fullName>
    </submittedName>
</protein>
<dbReference type="PANTHER" id="PTHR34998">
    <property type="entry name" value="OS04G0357400 PROTEIN-RELATED"/>
    <property type="match status" value="1"/>
</dbReference>
<keyword evidence="3" id="KW-1185">Reference proteome</keyword>
<dbReference type="AlphaFoldDB" id="J3LX03"/>
<name>J3LX03_ORYBR</name>
<dbReference type="EnsemblPlants" id="OB04G16780.1">
    <property type="protein sequence ID" value="OB04G16780.1"/>
    <property type="gene ID" value="OB04G16780"/>
</dbReference>
<dbReference type="Proteomes" id="UP000006038">
    <property type="component" value="Chromosome 4"/>
</dbReference>
<dbReference type="Gramene" id="OB04G16780.1">
    <property type="protein sequence ID" value="OB04G16780.1"/>
    <property type="gene ID" value="OB04G16780"/>
</dbReference>
<sequence length="126" mass="12853">MDHTRMLTSLLLLLLAAATALAALAATPVAGDMRVVVLAGSKGGGHRGNVDDAVRHLMTSTTRVEDAVAAELGVDMELHRRILAATVGAAALKPDRAACPQACPARGGSYTGRGCKSVYRCNNGGG</sequence>
<reference evidence="2" key="2">
    <citation type="submission" date="2013-04" db="UniProtKB">
        <authorList>
            <consortium name="EnsemblPlants"/>
        </authorList>
    </citation>
    <scope>IDENTIFICATION</scope>
</reference>
<dbReference type="eggNOG" id="ENOG502R3JF">
    <property type="taxonomic scope" value="Eukaryota"/>
</dbReference>
<evidence type="ECO:0000313" key="3">
    <source>
        <dbReference type="Proteomes" id="UP000006038"/>
    </source>
</evidence>
<evidence type="ECO:0000313" key="2">
    <source>
        <dbReference type="EnsemblPlants" id="OB04G16780.1"/>
    </source>
</evidence>
<proteinExistence type="predicted"/>
<keyword evidence="1" id="KW-0732">Signal</keyword>